<dbReference type="STRING" id="1120996.SAMN02746066_04486"/>
<keyword evidence="2" id="KW-1185">Reference proteome</keyword>
<reference evidence="1 2" key="1">
    <citation type="submission" date="2016-11" db="EMBL/GenBank/DDBJ databases">
        <authorList>
            <person name="Jaros S."/>
            <person name="Januszkiewicz K."/>
            <person name="Wedrychowicz H."/>
        </authorList>
    </citation>
    <scope>NUCLEOTIDE SEQUENCE [LARGE SCALE GENOMIC DNA]</scope>
    <source>
        <strain evidence="1 2">DSM 15930</strain>
    </source>
</reference>
<dbReference type="AlphaFoldDB" id="A0A1M7NGD0"/>
<protein>
    <submittedName>
        <fullName evidence="1">Uncharacterized protein</fullName>
    </submittedName>
</protein>
<dbReference type="RefSeq" id="WP_073291650.1">
    <property type="nucleotide sequence ID" value="NZ_FRCP01000028.1"/>
</dbReference>
<evidence type="ECO:0000313" key="1">
    <source>
        <dbReference type="EMBL" id="SHN02863.1"/>
    </source>
</evidence>
<proteinExistence type="predicted"/>
<accession>A0A1M7NGD0</accession>
<organism evidence="1 2">
    <name type="scientific">Anaerosporobacter mobilis DSM 15930</name>
    <dbReference type="NCBI Taxonomy" id="1120996"/>
    <lineage>
        <taxon>Bacteria</taxon>
        <taxon>Bacillati</taxon>
        <taxon>Bacillota</taxon>
        <taxon>Clostridia</taxon>
        <taxon>Lachnospirales</taxon>
        <taxon>Lachnospiraceae</taxon>
        <taxon>Anaerosporobacter</taxon>
    </lineage>
</organism>
<gene>
    <name evidence="1" type="ORF">SAMN02746066_04486</name>
</gene>
<sequence length="76" mass="8550">MATIALYSNQIAQMSGMLGETKKTVSDYKSELFSLKTKALAIKQSICNMEDVISSIQASTSVQQAFFMDYQRRLRC</sequence>
<name>A0A1M7NGD0_9FIRM</name>
<dbReference type="EMBL" id="FRCP01000028">
    <property type="protein sequence ID" value="SHN02863.1"/>
    <property type="molecule type" value="Genomic_DNA"/>
</dbReference>
<dbReference type="OrthoDB" id="1829139at2"/>
<evidence type="ECO:0000313" key="2">
    <source>
        <dbReference type="Proteomes" id="UP000184038"/>
    </source>
</evidence>
<dbReference type="Proteomes" id="UP000184038">
    <property type="component" value="Unassembled WGS sequence"/>
</dbReference>